<evidence type="ECO:0000313" key="4">
    <source>
        <dbReference type="Proteomes" id="UP000000311"/>
    </source>
</evidence>
<proteinExistence type="predicted"/>
<feature type="coiled-coil region" evidence="1">
    <location>
        <begin position="105"/>
        <end position="132"/>
    </location>
</feature>
<feature type="non-terminal residue" evidence="3">
    <location>
        <position position="1"/>
    </location>
</feature>
<keyword evidence="1" id="KW-0175">Coiled coil</keyword>
<accession>E2B0A9</accession>
<dbReference type="PANTHER" id="PTHR33327:SF3">
    <property type="entry name" value="RNA-DIRECTED DNA POLYMERASE"/>
    <property type="match status" value="1"/>
</dbReference>
<feature type="region of interest" description="Disordered" evidence="2">
    <location>
        <begin position="133"/>
        <end position="152"/>
    </location>
</feature>
<name>E2B0A9_CAMFO</name>
<feature type="non-terminal residue" evidence="3">
    <location>
        <position position="176"/>
    </location>
</feature>
<dbReference type="InParanoid" id="E2B0A9"/>
<organism evidence="4">
    <name type="scientific">Camponotus floridanus</name>
    <name type="common">Florida carpenter ant</name>
    <dbReference type="NCBI Taxonomy" id="104421"/>
    <lineage>
        <taxon>Eukaryota</taxon>
        <taxon>Metazoa</taxon>
        <taxon>Ecdysozoa</taxon>
        <taxon>Arthropoda</taxon>
        <taxon>Hexapoda</taxon>
        <taxon>Insecta</taxon>
        <taxon>Pterygota</taxon>
        <taxon>Neoptera</taxon>
        <taxon>Endopterygota</taxon>
        <taxon>Hymenoptera</taxon>
        <taxon>Apocrita</taxon>
        <taxon>Aculeata</taxon>
        <taxon>Formicoidea</taxon>
        <taxon>Formicidae</taxon>
        <taxon>Formicinae</taxon>
        <taxon>Camponotus</taxon>
    </lineage>
</organism>
<protein>
    <submittedName>
        <fullName evidence="3">Uncharacterized protein</fullName>
    </submittedName>
</protein>
<evidence type="ECO:0000313" key="3">
    <source>
        <dbReference type="EMBL" id="EFN60880.1"/>
    </source>
</evidence>
<dbReference type="PANTHER" id="PTHR33327">
    <property type="entry name" value="ENDONUCLEASE"/>
    <property type="match status" value="1"/>
</dbReference>
<dbReference type="AlphaFoldDB" id="E2B0A9"/>
<evidence type="ECO:0000256" key="2">
    <source>
        <dbReference type="SAM" id="MobiDB-lite"/>
    </source>
</evidence>
<feature type="compositionally biased region" description="Basic residues" evidence="2">
    <location>
        <begin position="133"/>
        <end position="144"/>
    </location>
</feature>
<dbReference type="Proteomes" id="UP000000311">
    <property type="component" value="Unassembled WGS sequence"/>
</dbReference>
<gene>
    <name evidence="3" type="ORF">EAG_00398</name>
</gene>
<keyword evidence="4" id="KW-1185">Reference proteome</keyword>
<dbReference type="EMBL" id="GL444488">
    <property type="protein sequence ID" value="EFN60880.1"/>
    <property type="molecule type" value="Genomic_DNA"/>
</dbReference>
<dbReference type="OrthoDB" id="7552726at2759"/>
<reference evidence="3 4" key="1">
    <citation type="journal article" date="2010" name="Science">
        <title>Genomic comparison of the ants Camponotus floridanus and Harpegnathos saltator.</title>
        <authorList>
            <person name="Bonasio R."/>
            <person name="Zhang G."/>
            <person name="Ye C."/>
            <person name="Mutti N.S."/>
            <person name="Fang X."/>
            <person name="Qin N."/>
            <person name="Donahue G."/>
            <person name="Yang P."/>
            <person name="Li Q."/>
            <person name="Li C."/>
            <person name="Zhang P."/>
            <person name="Huang Z."/>
            <person name="Berger S.L."/>
            <person name="Reinberg D."/>
            <person name="Wang J."/>
            <person name="Liebig J."/>
        </authorList>
    </citation>
    <scope>NUCLEOTIDE SEQUENCE [LARGE SCALE GENOMIC DNA]</scope>
    <source>
        <strain evidence="4">C129</strain>
    </source>
</reference>
<sequence>LKERILSAFSISPEARLRQLLKGQSLGDRKPSQLLSHMRKLNGGQCNPTVLKSLFLEQLPESQRAILVAMNEPDLQKVAEIADKIADMSSSEMTIAPIHAKADVQPDYENQMAEVIKRLASLESKVAKLKRERSVSRFRSKSKQRSSQNSDAKSGYCFIHQKYGEKATSCRKPCSW</sequence>
<evidence type="ECO:0000256" key="1">
    <source>
        <dbReference type="SAM" id="Coils"/>
    </source>
</evidence>
<dbReference type="OMA" id="FREQATH"/>